<dbReference type="SUPFAM" id="SSF51230">
    <property type="entry name" value="Single hybrid motif"/>
    <property type="match status" value="1"/>
</dbReference>
<comment type="caution">
    <text evidence="2">The sequence shown here is derived from an EMBL/GenBank/DDBJ whole genome shotgun (WGS) entry which is preliminary data.</text>
</comment>
<sequence length="154" mass="16922">MNIHGLDFPDHLLYAPDYNLWLHEEANGSLTLGLTAYGCAIYGQIFAFTPKRDGQHIDKDRSFGVVEFAKAACSARSPLAGVIQVSNEAVVRRPALINQDCYGAGWMVRIQPDDWASARADFLSGDDALAAFAERMRLDGYDPEDEGVQALGRD</sequence>
<dbReference type="InterPro" id="IPR033753">
    <property type="entry name" value="GCV_H/Fam206"/>
</dbReference>
<dbReference type="RefSeq" id="WP_215371282.1">
    <property type="nucleotide sequence ID" value="NZ_JAGTIS010000002.1"/>
</dbReference>
<keyword evidence="1" id="KW-0450">Lipoyl</keyword>
<proteinExistence type="predicted"/>
<dbReference type="InterPro" id="IPR011053">
    <property type="entry name" value="Single_hybrid_motif"/>
</dbReference>
<protein>
    <submittedName>
        <fullName evidence="2">Glycine cleavage system protein H</fullName>
    </submittedName>
</protein>
<dbReference type="Gene3D" id="2.40.50.100">
    <property type="match status" value="1"/>
</dbReference>
<dbReference type="Pfam" id="PF01597">
    <property type="entry name" value="GCV_H"/>
    <property type="match status" value="1"/>
</dbReference>
<evidence type="ECO:0000256" key="1">
    <source>
        <dbReference type="ARBA" id="ARBA00022823"/>
    </source>
</evidence>
<dbReference type="InterPro" id="IPR002930">
    <property type="entry name" value="GCV_H"/>
</dbReference>
<organism evidence="2 3">
    <name type="scientific">Metapseudomonas boanensis</name>
    <dbReference type="NCBI Taxonomy" id="2822138"/>
    <lineage>
        <taxon>Bacteria</taxon>
        <taxon>Pseudomonadati</taxon>
        <taxon>Pseudomonadota</taxon>
        <taxon>Gammaproteobacteria</taxon>
        <taxon>Pseudomonadales</taxon>
        <taxon>Pseudomonadaceae</taxon>
        <taxon>Metapseudomonas</taxon>
    </lineage>
</organism>
<dbReference type="PANTHER" id="PTHR11715">
    <property type="entry name" value="GLYCINE CLEAVAGE SYSTEM H PROTEIN"/>
    <property type="match status" value="1"/>
</dbReference>
<gene>
    <name evidence="2" type="ORF">J7302_04845</name>
</gene>
<dbReference type="CDD" id="cd06848">
    <property type="entry name" value="GCS_H"/>
    <property type="match status" value="1"/>
</dbReference>
<dbReference type="Proteomes" id="UP001519667">
    <property type="component" value="Unassembled WGS sequence"/>
</dbReference>
<keyword evidence="3" id="KW-1185">Reference proteome</keyword>
<accession>A0ABS5XCP5</accession>
<evidence type="ECO:0000313" key="2">
    <source>
        <dbReference type="EMBL" id="MBT8765459.1"/>
    </source>
</evidence>
<reference evidence="2 3" key="1">
    <citation type="submission" date="2021-04" db="EMBL/GenBank/DDBJ databases">
        <title>Pseudomonas boanensis sp. nov., a bacterium isolated from river water used for household purposes in Boane District, Mozambique.</title>
        <authorList>
            <person name="Nicklasson M."/>
            <person name="Martin-Rodriguez A.J."/>
            <person name="Thorell K."/>
            <person name="Neves L."/>
            <person name="Mussagy A."/>
            <person name="Rydberg H.A."/>
            <person name="Hernroth B."/>
            <person name="Svensson-Stadler L."/>
            <person name="Sjoling A."/>
        </authorList>
    </citation>
    <scope>NUCLEOTIDE SEQUENCE [LARGE SCALE GENOMIC DNA]</scope>
    <source>
        <strain evidence="2 3">DB1</strain>
    </source>
</reference>
<name>A0ABS5XCP5_9GAMM</name>
<dbReference type="EMBL" id="JAGTIS010000002">
    <property type="protein sequence ID" value="MBT8765459.1"/>
    <property type="molecule type" value="Genomic_DNA"/>
</dbReference>
<dbReference type="PANTHER" id="PTHR11715:SF3">
    <property type="entry name" value="GLYCINE CLEAVAGE SYSTEM H PROTEIN-RELATED"/>
    <property type="match status" value="1"/>
</dbReference>
<evidence type="ECO:0000313" key="3">
    <source>
        <dbReference type="Proteomes" id="UP001519667"/>
    </source>
</evidence>